<dbReference type="AlphaFoldDB" id="A0A5N8W522"/>
<dbReference type="Pfam" id="PF22880">
    <property type="entry name" value="DUF7019"/>
    <property type="match status" value="1"/>
</dbReference>
<evidence type="ECO:0000313" key="1">
    <source>
        <dbReference type="EMBL" id="MPY41414.1"/>
    </source>
</evidence>
<gene>
    <name evidence="1" type="ORF">FNH04_16295</name>
</gene>
<dbReference type="EMBL" id="VJZE01000095">
    <property type="protein sequence ID" value="MPY41414.1"/>
    <property type="molecule type" value="Genomic_DNA"/>
</dbReference>
<evidence type="ECO:0000313" key="2">
    <source>
        <dbReference type="Proteomes" id="UP000326979"/>
    </source>
</evidence>
<dbReference type="Proteomes" id="UP000326979">
    <property type="component" value="Unassembled WGS sequence"/>
</dbReference>
<keyword evidence="2" id="KW-1185">Reference proteome</keyword>
<protein>
    <submittedName>
        <fullName evidence="1">Uncharacterized protein</fullName>
    </submittedName>
</protein>
<dbReference type="InterPro" id="IPR054284">
    <property type="entry name" value="DUF7019"/>
</dbReference>
<dbReference type="RefSeq" id="WP_322723160.1">
    <property type="nucleotide sequence ID" value="NZ_BAABEQ010000052.1"/>
</dbReference>
<dbReference type="NCBIfam" id="NF040893">
    <property type="entry name" value="SAVMC3_10250"/>
    <property type="match status" value="1"/>
</dbReference>
<reference evidence="1 2" key="1">
    <citation type="submission" date="2019-07" db="EMBL/GenBank/DDBJ databases">
        <title>New species of Amycolatopsis and Streptomyces.</title>
        <authorList>
            <person name="Duangmal K."/>
            <person name="Teo W.F.A."/>
            <person name="Lipun K."/>
        </authorList>
    </citation>
    <scope>NUCLEOTIDE SEQUENCE [LARGE SCALE GENOMIC DNA]</scope>
    <source>
        <strain evidence="1 2">TISTR 2346</strain>
    </source>
</reference>
<proteinExistence type="predicted"/>
<accession>A0A5N8W522</accession>
<organism evidence="1 2">
    <name type="scientific">Streptomyces phyllanthi</name>
    <dbReference type="NCBI Taxonomy" id="1803180"/>
    <lineage>
        <taxon>Bacteria</taxon>
        <taxon>Bacillati</taxon>
        <taxon>Actinomycetota</taxon>
        <taxon>Actinomycetes</taxon>
        <taxon>Kitasatosporales</taxon>
        <taxon>Streptomycetaceae</taxon>
        <taxon>Streptomyces</taxon>
    </lineage>
</organism>
<comment type="caution">
    <text evidence="1">The sequence shown here is derived from an EMBL/GenBank/DDBJ whole genome shotgun (WGS) entry which is preliminary data.</text>
</comment>
<name>A0A5N8W522_9ACTN</name>
<sequence length="212" mass="22644">MSVRYYLYVSDAKVDMMLAQIDPAYARKRVTEFSIGLTVAGAKRTVEAVGPDRFTRLERVLRHLEDHADLGTVDEPGQYVHGVLPMQWSVIGDGDTVYFGGRTERTVVGLGGSAGHVLGTVAGEPPPQTRLSASVPPVLLDRLAAPAQQDGTGDPDALATVVQANGVLRGPAQTVEFVAKRMLYGPCPYPELQRGGDMAVLLGSPLYVALVD</sequence>